<comment type="caution">
    <text evidence="2">The sequence shown here is derived from an EMBL/GenBank/DDBJ whole genome shotgun (WGS) entry which is preliminary data.</text>
</comment>
<evidence type="ECO:0000313" key="2">
    <source>
        <dbReference type="EMBL" id="MCD2195679.1"/>
    </source>
</evidence>
<reference evidence="2 3" key="1">
    <citation type="submission" date="2021-11" db="EMBL/GenBank/DDBJ databases">
        <title>Draft genome sequence of Actinomycetospora sp. SF1 isolated from the rhizosphere soil.</title>
        <authorList>
            <person name="Duangmal K."/>
            <person name="Chantavorakit T."/>
        </authorList>
    </citation>
    <scope>NUCLEOTIDE SEQUENCE [LARGE SCALE GENOMIC DNA]</scope>
    <source>
        <strain evidence="2 3">TBRC 5722</strain>
    </source>
</reference>
<dbReference type="Proteomes" id="UP001199469">
    <property type="component" value="Unassembled WGS sequence"/>
</dbReference>
<feature type="transmembrane region" description="Helical" evidence="1">
    <location>
        <begin position="16"/>
        <end position="33"/>
    </location>
</feature>
<keyword evidence="1" id="KW-1133">Transmembrane helix</keyword>
<feature type="transmembrane region" description="Helical" evidence="1">
    <location>
        <begin position="76"/>
        <end position="95"/>
    </location>
</feature>
<keyword evidence="3" id="KW-1185">Reference proteome</keyword>
<feature type="transmembrane region" description="Helical" evidence="1">
    <location>
        <begin position="45"/>
        <end position="64"/>
    </location>
</feature>
<evidence type="ECO:0000256" key="1">
    <source>
        <dbReference type="SAM" id="Phobius"/>
    </source>
</evidence>
<dbReference type="RefSeq" id="WP_230736994.1">
    <property type="nucleotide sequence ID" value="NZ_JAJNDB010000004.1"/>
</dbReference>
<evidence type="ECO:0000313" key="3">
    <source>
        <dbReference type="Proteomes" id="UP001199469"/>
    </source>
</evidence>
<keyword evidence="1" id="KW-0812">Transmembrane</keyword>
<proteinExistence type="predicted"/>
<protein>
    <submittedName>
        <fullName evidence="2">Uncharacterized protein</fullName>
    </submittedName>
</protein>
<feature type="transmembrane region" description="Helical" evidence="1">
    <location>
        <begin position="107"/>
        <end position="127"/>
    </location>
</feature>
<name>A0ABS8PC04_9PSEU</name>
<organism evidence="2 3">
    <name type="scientific">Actinomycetospora endophytica</name>
    <dbReference type="NCBI Taxonomy" id="2291215"/>
    <lineage>
        <taxon>Bacteria</taxon>
        <taxon>Bacillati</taxon>
        <taxon>Actinomycetota</taxon>
        <taxon>Actinomycetes</taxon>
        <taxon>Pseudonocardiales</taxon>
        <taxon>Pseudonocardiaceae</taxon>
        <taxon>Actinomycetospora</taxon>
    </lineage>
</organism>
<sequence>MTAAIQARPTAPPRSLVPAVLMAAGLGWIGGTFEWTGSGATGQVLVTAVHLALVAVVLGAVAALGSSHDTAGRRTLTVLAVGIKVMTVVAVVWAVTHPTGFGPHDALQWVPLGLANAGGGLWTRSVVFGRR</sequence>
<keyword evidence="1" id="KW-0472">Membrane</keyword>
<accession>A0ABS8PC04</accession>
<dbReference type="EMBL" id="JAJNDB010000004">
    <property type="protein sequence ID" value="MCD2195679.1"/>
    <property type="molecule type" value="Genomic_DNA"/>
</dbReference>
<gene>
    <name evidence="2" type="ORF">LQ327_20115</name>
</gene>